<dbReference type="InterPro" id="IPR016155">
    <property type="entry name" value="Mopterin_synth/thiamin_S_b"/>
</dbReference>
<dbReference type="Proteomes" id="UP000214588">
    <property type="component" value="Unassembled WGS sequence"/>
</dbReference>
<dbReference type="PANTHER" id="PTHR34472">
    <property type="entry name" value="SULFUR CARRIER PROTEIN THIS"/>
    <property type="match status" value="1"/>
</dbReference>
<dbReference type="AlphaFoldDB" id="A0A226BV23"/>
<name>A0A226BV23_9FIRM</name>
<evidence type="ECO:0000313" key="2">
    <source>
        <dbReference type="Proteomes" id="UP000214588"/>
    </source>
</evidence>
<dbReference type="InterPro" id="IPR003749">
    <property type="entry name" value="ThiS/MoaD-like"/>
</dbReference>
<dbReference type="Gene3D" id="3.10.20.30">
    <property type="match status" value="1"/>
</dbReference>
<dbReference type="RefSeq" id="WP_089024467.1">
    <property type="nucleotide sequence ID" value="NZ_NIQC01000039.1"/>
</dbReference>
<dbReference type="InterPro" id="IPR012675">
    <property type="entry name" value="Beta-grasp_dom_sf"/>
</dbReference>
<proteinExistence type="predicted"/>
<dbReference type="NCBIfam" id="TIGR01683">
    <property type="entry name" value="thiS"/>
    <property type="match status" value="1"/>
</dbReference>
<protein>
    <submittedName>
        <fullName evidence="1">Thiamine biosynthesis protein ThiS</fullName>
    </submittedName>
</protein>
<reference evidence="1 2" key="1">
    <citation type="submission" date="2017-06" db="EMBL/GenBank/DDBJ databases">
        <title>Draft Genome Sequence of Natranaerobius trueperi halophilic, alkalithermophilic bacteria from soda lakes.</title>
        <authorList>
            <person name="Zhao B."/>
        </authorList>
    </citation>
    <scope>NUCLEOTIDE SEQUENCE [LARGE SCALE GENOMIC DNA]</scope>
    <source>
        <strain evidence="1 2">DSM 18760</strain>
    </source>
</reference>
<accession>A0A226BV23</accession>
<dbReference type="PANTHER" id="PTHR34472:SF1">
    <property type="entry name" value="SULFUR CARRIER PROTEIN THIS"/>
    <property type="match status" value="1"/>
</dbReference>
<sequence>MKLKINGEIKEVHQSITVNKLLEDLQVKPEGKIIVINQEILQKDNWEEYQLCENDEIEIITMVGGG</sequence>
<dbReference type="CDD" id="cd00565">
    <property type="entry name" value="Ubl_ThiS"/>
    <property type="match status" value="1"/>
</dbReference>
<organism evidence="1 2">
    <name type="scientific">Natranaerobius trueperi</name>
    <dbReference type="NCBI Taxonomy" id="759412"/>
    <lineage>
        <taxon>Bacteria</taxon>
        <taxon>Bacillati</taxon>
        <taxon>Bacillota</taxon>
        <taxon>Clostridia</taxon>
        <taxon>Natranaerobiales</taxon>
        <taxon>Natranaerobiaceae</taxon>
        <taxon>Natranaerobius</taxon>
    </lineage>
</organism>
<dbReference type="OrthoDB" id="9810692at2"/>
<dbReference type="EMBL" id="NIQC01000039">
    <property type="protein sequence ID" value="OWZ82825.1"/>
    <property type="molecule type" value="Genomic_DNA"/>
</dbReference>
<evidence type="ECO:0000313" key="1">
    <source>
        <dbReference type="EMBL" id="OWZ82825.1"/>
    </source>
</evidence>
<comment type="caution">
    <text evidence="1">The sequence shown here is derived from an EMBL/GenBank/DDBJ whole genome shotgun (WGS) entry which is preliminary data.</text>
</comment>
<dbReference type="SUPFAM" id="SSF54285">
    <property type="entry name" value="MoaD/ThiS"/>
    <property type="match status" value="1"/>
</dbReference>
<gene>
    <name evidence="1" type="primary">thiS</name>
    <name evidence="1" type="ORF">CDO51_11985</name>
</gene>
<dbReference type="InterPro" id="IPR010035">
    <property type="entry name" value="Thi_S"/>
</dbReference>
<keyword evidence="2" id="KW-1185">Reference proteome</keyword>
<dbReference type="Pfam" id="PF02597">
    <property type="entry name" value="ThiS"/>
    <property type="match status" value="1"/>
</dbReference>